<sequence length="191" mass="20952">MHGLPCSSLQYCFGAPADVSPEPASHLSSEPCSTQPNASTSPAILTQPQAANLTEPQHQSAVSCISQHTKTNGIRAKEPASVQRDVLHSSPSSDGIPDEEMPQEESPVQNPKYTYIPRPSIIRSPQEQECPLQEVQSDCTDCIETEDGPLSAFFSSNCDVLSLVGWSSFDRKVCFKVKFYYIKVWTSQNCQ</sequence>
<evidence type="ECO:0000313" key="3">
    <source>
        <dbReference type="Proteomes" id="UP001187315"/>
    </source>
</evidence>
<reference evidence="2" key="1">
    <citation type="submission" date="2023-08" db="EMBL/GenBank/DDBJ databases">
        <title>Pelteobagrus vachellii genome.</title>
        <authorList>
            <person name="Liu H."/>
        </authorList>
    </citation>
    <scope>NUCLEOTIDE SEQUENCE</scope>
    <source>
        <strain evidence="2">PRFRI_2022a</strain>
        <tissue evidence="2">Muscle</tissue>
    </source>
</reference>
<evidence type="ECO:0000256" key="1">
    <source>
        <dbReference type="SAM" id="MobiDB-lite"/>
    </source>
</evidence>
<evidence type="ECO:0000313" key="2">
    <source>
        <dbReference type="EMBL" id="KAK2847973.1"/>
    </source>
</evidence>
<name>A0AA88N2G4_TACVA</name>
<feature type="compositionally biased region" description="Polar residues" evidence="1">
    <location>
        <begin position="26"/>
        <end position="72"/>
    </location>
</feature>
<gene>
    <name evidence="2" type="ORF">Q7C36_009655</name>
</gene>
<keyword evidence="3" id="KW-1185">Reference proteome</keyword>
<organism evidence="2 3">
    <name type="scientific">Tachysurus vachellii</name>
    <name type="common">Darkbarbel catfish</name>
    <name type="synonym">Pelteobagrus vachellii</name>
    <dbReference type="NCBI Taxonomy" id="175792"/>
    <lineage>
        <taxon>Eukaryota</taxon>
        <taxon>Metazoa</taxon>
        <taxon>Chordata</taxon>
        <taxon>Craniata</taxon>
        <taxon>Vertebrata</taxon>
        <taxon>Euteleostomi</taxon>
        <taxon>Actinopterygii</taxon>
        <taxon>Neopterygii</taxon>
        <taxon>Teleostei</taxon>
        <taxon>Ostariophysi</taxon>
        <taxon>Siluriformes</taxon>
        <taxon>Bagridae</taxon>
        <taxon>Tachysurus</taxon>
    </lineage>
</organism>
<dbReference type="Proteomes" id="UP001187315">
    <property type="component" value="Unassembled WGS sequence"/>
</dbReference>
<comment type="caution">
    <text evidence="2">The sequence shown here is derived from an EMBL/GenBank/DDBJ whole genome shotgun (WGS) entry which is preliminary data.</text>
</comment>
<dbReference type="EMBL" id="JAVHJS010000009">
    <property type="protein sequence ID" value="KAK2847973.1"/>
    <property type="molecule type" value="Genomic_DNA"/>
</dbReference>
<proteinExistence type="predicted"/>
<accession>A0AA88N2G4</accession>
<dbReference type="AlphaFoldDB" id="A0AA88N2G4"/>
<protein>
    <submittedName>
        <fullName evidence="2">Uncharacterized protein</fullName>
    </submittedName>
</protein>
<feature type="region of interest" description="Disordered" evidence="1">
    <location>
        <begin position="17"/>
        <end position="112"/>
    </location>
</feature>